<evidence type="ECO:0000313" key="6">
    <source>
        <dbReference type="EMBL" id="ACJ29298.1"/>
    </source>
</evidence>
<keyword evidence="4" id="KW-0804">Transcription</keyword>
<dbReference type="SUPFAM" id="SSF46785">
    <property type="entry name" value="Winged helix' DNA-binding domain"/>
    <property type="match status" value="1"/>
</dbReference>
<gene>
    <name evidence="6" type="ordered locus">swp_2559</name>
</gene>
<dbReference type="InterPro" id="IPR036388">
    <property type="entry name" value="WH-like_DNA-bd_sf"/>
</dbReference>
<evidence type="ECO:0000256" key="2">
    <source>
        <dbReference type="ARBA" id="ARBA00023015"/>
    </source>
</evidence>
<keyword evidence="2" id="KW-0805">Transcription regulation</keyword>
<evidence type="ECO:0000313" key="7">
    <source>
        <dbReference type="Proteomes" id="UP000000753"/>
    </source>
</evidence>
<dbReference type="CDD" id="cd08422">
    <property type="entry name" value="PBP2_CrgA_like"/>
    <property type="match status" value="1"/>
</dbReference>
<evidence type="ECO:0000256" key="1">
    <source>
        <dbReference type="ARBA" id="ARBA00009437"/>
    </source>
</evidence>
<dbReference type="eggNOG" id="COG0583">
    <property type="taxonomic scope" value="Bacteria"/>
</dbReference>
<accession>B8CP54</accession>
<evidence type="ECO:0000256" key="3">
    <source>
        <dbReference type="ARBA" id="ARBA00023125"/>
    </source>
</evidence>
<dbReference type="Proteomes" id="UP000000753">
    <property type="component" value="Chromosome"/>
</dbReference>
<dbReference type="RefSeq" id="WP_020912654.1">
    <property type="nucleotide sequence ID" value="NC_011566.1"/>
</dbReference>
<dbReference type="Gene3D" id="1.10.10.10">
    <property type="entry name" value="Winged helix-like DNA-binding domain superfamily/Winged helix DNA-binding domain"/>
    <property type="match status" value="1"/>
</dbReference>
<dbReference type="SUPFAM" id="SSF53850">
    <property type="entry name" value="Periplasmic binding protein-like II"/>
    <property type="match status" value="1"/>
</dbReference>
<dbReference type="GO" id="GO:0003700">
    <property type="term" value="F:DNA-binding transcription factor activity"/>
    <property type="evidence" value="ECO:0007669"/>
    <property type="project" value="InterPro"/>
</dbReference>
<dbReference type="InterPro" id="IPR058163">
    <property type="entry name" value="LysR-type_TF_proteobact-type"/>
</dbReference>
<dbReference type="PROSITE" id="PS50931">
    <property type="entry name" value="HTH_LYSR"/>
    <property type="match status" value="1"/>
</dbReference>
<dbReference type="Pfam" id="PF03466">
    <property type="entry name" value="LysR_substrate"/>
    <property type="match status" value="1"/>
</dbReference>
<dbReference type="PANTHER" id="PTHR30537">
    <property type="entry name" value="HTH-TYPE TRANSCRIPTIONAL REGULATOR"/>
    <property type="match status" value="1"/>
</dbReference>
<reference evidence="6 7" key="1">
    <citation type="journal article" date="2008" name="PLoS ONE">
        <title>Environmental adaptation: genomic analysis of the piezotolerant and psychrotolerant deep-sea iron reducing bacterium Shewanella piezotolerans WP3.</title>
        <authorList>
            <person name="Wang F."/>
            <person name="Wang J."/>
            <person name="Jian H."/>
            <person name="Zhang B."/>
            <person name="Li S."/>
            <person name="Wang F."/>
            <person name="Zeng X."/>
            <person name="Gao L."/>
            <person name="Bartlett D.H."/>
            <person name="Yu J."/>
            <person name="Hu S."/>
            <person name="Xiao X."/>
        </authorList>
    </citation>
    <scope>NUCLEOTIDE SEQUENCE [LARGE SCALE GENOMIC DNA]</scope>
    <source>
        <strain evidence="7">WP3 / JCM 13877</strain>
    </source>
</reference>
<dbReference type="HOGENOM" id="CLU_039613_16_3_6"/>
<organism evidence="6 7">
    <name type="scientific">Shewanella piezotolerans (strain WP3 / JCM 13877)</name>
    <dbReference type="NCBI Taxonomy" id="225849"/>
    <lineage>
        <taxon>Bacteria</taxon>
        <taxon>Pseudomonadati</taxon>
        <taxon>Pseudomonadota</taxon>
        <taxon>Gammaproteobacteria</taxon>
        <taxon>Alteromonadales</taxon>
        <taxon>Shewanellaceae</taxon>
        <taxon>Shewanella</taxon>
    </lineage>
</organism>
<dbReference type="KEGG" id="swp:swp_2559"/>
<dbReference type="FunFam" id="1.10.10.10:FF:000001">
    <property type="entry name" value="LysR family transcriptional regulator"/>
    <property type="match status" value="1"/>
</dbReference>
<evidence type="ECO:0000259" key="5">
    <source>
        <dbReference type="PROSITE" id="PS50931"/>
    </source>
</evidence>
<dbReference type="EMBL" id="CP000472">
    <property type="protein sequence ID" value="ACJ29298.1"/>
    <property type="molecule type" value="Genomic_DNA"/>
</dbReference>
<evidence type="ECO:0000256" key="4">
    <source>
        <dbReference type="ARBA" id="ARBA00023163"/>
    </source>
</evidence>
<dbReference type="AlphaFoldDB" id="B8CP54"/>
<dbReference type="Gene3D" id="3.40.190.290">
    <property type="match status" value="1"/>
</dbReference>
<comment type="similarity">
    <text evidence="1">Belongs to the LysR transcriptional regulatory family.</text>
</comment>
<dbReference type="OrthoDB" id="9786526at2"/>
<dbReference type="PANTHER" id="PTHR30537:SF35">
    <property type="entry name" value="TRANSCRIPTIONAL REGULATORY PROTEIN"/>
    <property type="match status" value="1"/>
</dbReference>
<dbReference type="InterPro" id="IPR005119">
    <property type="entry name" value="LysR_subst-bd"/>
</dbReference>
<sequence>MDRLTAMRSFVEVAHCASFTKAAERLDLSRLQVSRHVNEIEAWLEQRLLHRTTRKVSLTTAGEAALLRCEMILHETLALEVAAKHHTPSLSGTIRIAAPIGLTQNMLIDAVEKFTGAHAGVNVQLFASDQFAELVDERIDIALRYTEQPADNLIARRLMNIDSVICASAAYLEQFGEPKEIEELKEHNCFLHLEKTSWEFIRDNSRSAITVSGSIKANDLGVLVKAAQHGKGIVLLPCDLANPLISDGSLQMILSEYEIPSSTLWAVYLSRSYQLPVVRQFIDFLAEHWSKDIKTLK</sequence>
<dbReference type="GO" id="GO:0043565">
    <property type="term" value="F:sequence-specific DNA binding"/>
    <property type="evidence" value="ECO:0007669"/>
    <property type="project" value="TreeGrafter"/>
</dbReference>
<keyword evidence="3" id="KW-0238">DNA-binding</keyword>
<dbReference type="InterPro" id="IPR000847">
    <property type="entry name" value="LysR_HTH_N"/>
</dbReference>
<keyword evidence="7" id="KW-1185">Reference proteome</keyword>
<dbReference type="STRING" id="225849.swp_2559"/>
<proteinExistence type="inferred from homology"/>
<dbReference type="InterPro" id="IPR036390">
    <property type="entry name" value="WH_DNA-bd_sf"/>
</dbReference>
<name>B8CP54_SHEPW</name>
<feature type="domain" description="HTH lysR-type" evidence="5">
    <location>
        <begin position="1"/>
        <end position="59"/>
    </location>
</feature>
<dbReference type="Pfam" id="PF00126">
    <property type="entry name" value="HTH_1"/>
    <property type="match status" value="1"/>
</dbReference>
<protein>
    <submittedName>
        <fullName evidence="6">Transcriptional regulator</fullName>
    </submittedName>
</protein>
<dbReference type="GO" id="GO:0006351">
    <property type="term" value="P:DNA-templated transcription"/>
    <property type="evidence" value="ECO:0007669"/>
    <property type="project" value="TreeGrafter"/>
</dbReference>